<dbReference type="RefSeq" id="WP_169947476.1">
    <property type="nucleotide sequence ID" value="NZ_CP053015.1"/>
</dbReference>
<evidence type="ECO:0000256" key="1">
    <source>
        <dbReference type="ARBA" id="ARBA00004651"/>
    </source>
</evidence>
<evidence type="ECO:0000256" key="4">
    <source>
        <dbReference type="ARBA" id="ARBA00022989"/>
    </source>
</evidence>
<dbReference type="Pfam" id="PF01478">
    <property type="entry name" value="Peptidase_A24"/>
    <property type="match status" value="1"/>
</dbReference>
<keyword evidence="9" id="KW-1185">Reference proteome</keyword>
<keyword evidence="5 6" id="KW-0472">Membrane</keyword>
<dbReference type="Proteomes" id="UP000503018">
    <property type="component" value="Chromosome"/>
</dbReference>
<dbReference type="EMBL" id="CP053015">
    <property type="protein sequence ID" value="QJQ33329.1"/>
    <property type="molecule type" value="Genomic_DNA"/>
</dbReference>
<feature type="domain" description="Prepilin type IV endopeptidase peptidase" evidence="7">
    <location>
        <begin position="13"/>
        <end position="116"/>
    </location>
</feature>
<sequence length="162" mass="17494">MNGELTIFVAPALLVGMLLTACYTDLKSRTIPNLLNVAIALVAPLVWWTMGWELWPDIAWQVGVALALLVAFFGLFALGQMGGGDVKMIAALALSIDVRLILPMMLVFSIAGGVVAGAMLIHQKMQKMEKPPEVPYGLAIAFGGFWAIYQQYINHLPVIPAA</sequence>
<evidence type="ECO:0000259" key="7">
    <source>
        <dbReference type="Pfam" id="PF01478"/>
    </source>
</evidence>
<keyword evidence="3 6" id="KW-0812">Transmembrane</keyword>
<name>A0A6M4AZ35_9SPHN</name>
<evidence type="ECO:0000313" key="9">
    <source>
        <dbReference type="Proteomes" id="UP000503018"/>
    </source>
</evidence>
<reference evidence="8 9" key="1">
    <citation type="submission" date="2020-01" db="EMBL/GenBank/DDBJ databases">
        <title>Sphingomonas sp. strain CSW-10.</title>
        <authorList>
            <person name="Chen W.-M."/>
        </authorList>
    </citation>
    <scope>NUCLEOTIDE SEQUENCE [LARGE SCALE GENOMIC DNA]</scope>
    <source>
        <strain evidence="8 9">CSW-10</strain>
    </source>
</reference>
<accession>A0A6M4AZ35</accession>
<evidence type="ECO:0000313" key="8">
    <source>
        <dbReference type="EMBL" id="QJQ33329.1"/>
    </source>
</evidence>
<evidence type="ECO:0000256" key="5">
    <source>
        <dbReference type="ARBA" id="ARBA00023136"/>
    </source>
</evidence>
<evidence type="ECO:0000256" key="3">
    <source>
        <dbReference type="ARBA" id="ARBA00022692"/>
    </source>
</evidence>
<proteinExistence type="predicted"/>
<dbReference type="GO" id="GO:0004190">
    <property type="term" value="F:aspartic-type endopeptidase activity"/>
    <property type="evidence" value="ECO:0007669"/>
    <property type="project" value="InterPro"/>
</dbReference>
<dbReference type="PANTHER" id="PTHR36506">
    <property type="entry name" value="PREFLAGELLIN PEPTIDASE"/>
    <property type="match status" value="1"/>
</dbReference>
<keyword evidence="4 6" id="KW-1133">Transmembrane helix</keyword>
<dbReference type="Gene3D" id="1.20.120.1220">
    <property type="match status" value="1"/>
</dbReference>
<feature type="transmembrane region" description="Helical" evidence="6">
    <location>
        <begin position="33"/>
        <end position="52"/>
    </location>
</feature>
<feature type="transmembrane region" description="Helical" evidence="6">
    <location>
        <begin position="6"/>
        <end position="26"/>
    </location>
</feature>
<protein>
    <submittedName>
        <fullName evidence="8">Peptidase</fullName>
    </submittedName>
</protein>
<comment type="subcellular location">
    <subcellularLocation>
        <location evidence="1">Cell membrane</location>
        <topology evidence="1">Multi-pass membrane protein</topology>
    </subcellularLocation>
</comment>
<feature type="transmembrane region" description="Helical" evidence="6">
    <location>
        <begin position="134"/>
        <end position="153"/>
    </location>
</feature>
<evidence type="ECO:0000256" key="6">
    <source>
        <dbReference type="SAM" id="Phobius"/>
    </source>
</evidence>
<evidence type="ECO:0000256" key="2">
    <source>
        <dbReference type="ARBA" id="ARBA00022475"/>
    </source>
</evidence>
<dbReference type="GO" id="GO:0005886">
    <property type="term" value="C:plasma membrane"/>
    <property type="evidence" value="ECO:0007669"/>
    <property type="project" value="UniProtKB-SubCell"/>
</dbReference>
<gene>
    <name evidence="8" type="ORF">GV829_13515</name>
</gene>
<dbReference type="PANTHER" id="PTHR36506:SF1">
    <property type="entry name" value="PREFLAGELLIN PEPTIDASE"/>
    <property type="match status" value="1"/>
</dbReference>
<dbReference type="InterPro" id="IPR000045">
    <property type="entry name" value="Prepilin_IV_endopep_pep"/>
</dbReference>
<dbReference type="KEGG" id="slan:GV829_13515"/>
<keyword evidence="2" id="KW-1003">Cell membrane</keyword>
<feature type="transmembrane region" description="Helical" evidence="6">
    <location>
        <begin position="58"/>
        <end position="79"/>
    </location>
</feature>
<feature type="transmembrane region" description="Helical" evidence="6">
    <location>
        <begin position="100"/>
        <end position="122"/>
    </location>
</feature>
<dbReference type="AlphaFoldDB" id="A0A6M4AZ35"/>
<organism evidence="8 9">
    <name type="scientific">Sphingomonas lacunae</name>
    <dbReference type="NCBI Taxonomy" id="2698828"/>
    <lineage>
        <taxon>Bacteria</taxon>
        <taxon>Pseudomonadati</taxon>
        <taxon>Pseudomonadota</taxon>
        <taxon>Alphaproteobacteria</taxon>
        <taxon>Sphingomonadales</taxon>
        <taxon>Sphingomonadaceae</taxon>
        <taxon>Sphingomonas</taxon>
    </lineage>
</organism>
<dbReference type="InterPro" id="IPR052218">
    <property type="entry name" value="Preflagellin_Peptidase"/>
</dbReference>